<proteinExistence type="predicted"/>
<reference evidence="4 5" key="1">
    <citation type="submission" date="2015-01" db="EMBL/GenBank/DDBJ databases">
        <title>Genome of allotetraploid Gossypium barbadense reveals genomic plasticity and fiber elongation in cotton evolution.</title>
        <authorList>
            <person name="Chen X."/>
            <person name="Liu X."/>
            <person name="Zhao B."/>
            <person name="Zheng H."/>
            <person name="Hu Y."/>
            <person name="Lu G."/>
            <person name="Yang C."/>
            <person name="Chen J."/>
            <person name="Shan C."/>
            <person name="Zhang L."/>
            <person name="Zhou Y."/>
            <person name="Wang L."/>
            <person name="Guo W."/>
            <person name="Bai Y."/>
            <person name="Ruan J."/>
            <person name="Shangguan X."/>
            <person name="Mao Y."/>
            <person name="Jiang J."/>
            <person name="Zhu Y."/>
            <person name="Lei J."/>
            <person name="Kang H."/>
            <person name="Chen S."/>
            <person name="He X."/>
            <person name="Wang R."/>
            <person name="Wang Y."/>
            <person name="Chen J."/>
            <person name="Wang L."/>
            <person name="Yu S."/>
            <person name="Wang B."/>
            <person name="Wei J."/>
            <person name="Song S."/>
            <person name="Lu X."/>
            <person name="Gao Z."/>
            <person name="Gu W."/>
            <person name="Deng X."/>
            <person name="Ma D."/>
            <person name="Wang S."/>
            <person name="Liang W."/>
            <person name="Fang L."/>
            <person name="Cai C."/>
            <person name="Zhu X."/>
            <person name="Zhou B."/>
            <person name="Zhang Y."/>
            <person name="Chen Z."/>
            <person name="Xu S."/>
            <person name="Zhu R."/>
            <person name="Wang S."/>
            <person name="Zhang T."/>
            <person name="Zhao G."/>
        </authorList>
    </citation>
    <scope>NUCLEOTIDE SEQUENCE [LARGE SCALE GENOMIC DNA]</scope>
    <source>
        <strain evidence="5">cv. Xinhai21</strain>
        <tissue evidence="4">Leaf</tissue>
    </source>
</reference>
<dbReference type="PANTHER" id="PTHR22814">
    <property type="entry name" value="COPPER TRANSPORT PROTEIN ATOX1-RELATED"/>
    <property type="match status" value="1"/>
</dbReference>
<name>A0A2P5VUE5_GOSBA</name>
<dbReference type="CDD" id="cd00371">
    <property type="entry name" value="HMA"/>
    <property type="match status" value="1"/>
</dbReference>
<sequence length="236" mass="26344">MVPKFERPPVTQINVLMDCNGCVHKIKKALHGIHGIYHVHPDIAQQKLIVIGMADPEIIVKAIRKTRKTATICSHLEPTEPPPEVGSAALEGENPPPPEEKPKDEPPPENPQSELAETDAHANQKPPPQPSPPKDVDHSYGGPWSRHHNSQNFQHELPPQPAAFVTHCYNTYMPSPYVTEYQYVHSPPRYVQYSRVGHCNEDYHNYYINGSNIDNNGNGSIASLFSDDNPNACTIM</sequence>
<evidence type="ECO:0000259" key="3">
    <source>
        <dbReference type="PROSITE" id="PS50846"/>
    </source>
</evidence>
<accession>A0A2P5VUE5</accession>
<dbReference type="PROSITE" id="PS50846">
    <property type="entry name" value="HMA_2"/>
    <property type="match status" value="1"/>
</dbReference>
<gene>
    <name evidence="4" type="ORF">GOBAR_AA38261</name>
</gene>
<dbReference type="Gene3D" id="3.30.70.100">
    <property type="match status" value="1"/>
</dbReference>
<dbReference type="SMR" id="A0A2P5VUE5"/>
<dbReference type="InterPro" id="IPR036163">
    <property type="entry name" value="HMA_dom_sf"/>
</dbReference>
<feature type="domain" description="HMA" evidence="3">
    <location>
        <begin position="8"/>
        <end position="71"/>
    </location>
</feature>
<protein>
    <recommendedName>
        <fullName evidence="3">HMA domain-containing protein</fullName>
    </recommendedName>
</protein>
<dbReference type="AlphaFoldDB" id="A0A2P5VUE5"/>
<dbReference type="Pfam" id="PF00403">
    <property type="entry name" value="HMA"/>
    <property type="match status" value="1"/>
</dbReference>
<keyword evidence="1" id="KW-0479">Metal-binding</keyword>
<dbReference type="Proteomes" id="UP000239757">
    <property type="component" value="Unassembled WGS sequence"/>
</dbReference>
<dbReference type="InterPro" id="IPR006121">
    <property type="entry name" value="HMA_dom"/>
</dbReference>
<dbReference type="PANTHER" id="PTHR22814:SF320">
    <property type="entry name" value="OS01G0309800 PROTEIN"/>
    <property type="match status" value="1"/>
</dbReference>
<evidence type="ECO:0000256" key="1">
    <source>
        <dbReference type="ARBA" id="ARBA00022723"/>
    </source>
</evidence>
<organism evidence="4 5">
    <name type="scientific">Gossypium barbadense</name>
    <name type="common">Sea Island cotton</name>
    <name type="synonym">Hibiscus barbadensis</name>
    <dbReference type="NCBI Taxonomy" id="3634"/>
    <lineage>
        <taxon>Eukaryota</taxon>
        <taxon>Viridiplantae</taxon>
        <taxon>Streptophyta</taxon>
        <taxon>Embryophyta</taxon>
        <taxon>Tracheophyta</taxon>
        <taxon>Spermatophyta</taxon>
        <taxon>Magnoliopsida</taxon>
        <taxon>eudicotyledons</taxon>
        <taxon>Gunneridae</taxon>
        <taxon>Pentapetalae</taxon>
        <taxon>rosids</taxon>
        <taxon>malvids</taxon>
        <taxon>Malvales</taxon>
        <taxon>Malvaceae</taxon>
        <taxon>Malvoideae</taxon>
        <taxon>Gossypium</taxon>
    </lineage>
</organism>
<evidence type="ECO:0000313" key="5">
    <source>
        <dbReference type="Proteomes" id="UP000239757"/>
    </source>
</evidence>
<evidence type="ECO:0000313" key="4">
    <source>
        <dbReference type="EMBL" id="PPR82454.1"/>
    </source>
</evidence>
<evidence type="ECO:0000256" key="2">
    <source>
        <dbReference type="SAM" id="MobiDB-lite"/>
    </source>
</evidence>
<dbReference type="GO" id="GO:0046872">
    <property type="term" value="F:metal ion binding"/>
    <property type="evidence" value="ECO:0007669"/>
    <property type="project" value="UniProtKB-KW"/>
</dbReference>
<dbReference type="SUPFAM" id="SSF55008">
    <property type="entry name" value="HMA, heavy metal-associated domain"/>
    <property type="match status" value="1"/>
</dbReference>
<feature type="region of interest" description="Disordered" evidence="2">
    <location>
        <begin position="72"/>
        <end position="156"/>
    </location>
</feature>
<dbReference type="EMBL" id="KZ670847">
    <property type="protein sequence ID" value="PPR82454.1"/>
    <property type="molecule type" value="Genomic_DNA"/>
</dbReference>
<dbReference type="OrthoDB" id="1919822at2759"/>